<organism evidence="4">
    <name type="scientific">candidate division WOR-3 bacterium</name>
    <dbReference type="NCBI Taxonomy" id="2052148"/>
    <lineage>
        <taxon>Bacteria</taxon>
        <taxon>Bacteria division WOR-3</taxon>
    </lineage>
</organism>
<dbReference type="CDD" id="cd06223">
    <property type="entry name" value="PRTases_typeI"/>
    <property type="match status" value="1"/>
</dbReference>
<dbReference type="InterPro" id="IPR029057">
    <property type="entry name" value="PRTase-like"/>
</dbReference>
<feature type="domain" description="Phosphoribosyltransferase" evidence="3">
    <location>
        <begin position="188"/>
        <end position="291"/>
    </location>
</feature>
<name>A0A7C1NND9_UNCW3</name>
<dbReference type="Pfam" id="PF00156">
    <property type="entry name" value="Pribosyltran"/>
    <property type="match status" value="1"/>
</dbReference>
<evidence type="ECO:0000256" key="1">
    <source>
        <dbReference type="ARBA" id="ARBA00004725"/>
    </source>
</evidence>
<dbReference type="InterPro" id="IPR000836">
    <property type="entry name" value="PRTase_dom"/>
</dbReference>
<evidence type="ECO:0000256" key="2">
    <source>
        <dbReference type="ARBA" id="ARBA00022975"/>
    </source>
</evidence>
<dbReference type="GO" id="GO:0006222">
    <property type="term" value="P:UMP biosynthetic process"/>
    <property type="evidence" value="ECO:0007669"/>
    <property type="project" value="TreeGrafter"/>
</dbReference>
<dbReference type="PANTHER" id="PTHR19278">
    <property type="entry name" value="OROTATE PHOSPHORIBOSYLTRANSFERASE"/>
    <property type="match status" value="1"/>
</dbReference>
<gene>
    <name evidence="4" type="ORF">ENP94_00510</name>
    <name evidence="5" type="ORF">ENS16_04885</name>
</gene>
<dbReference type="GO" id="GO:0019856">
    <property type="term" value="P:pyrimidine nucleobase biosynthetic process"/>
    <property type="evidence" value="ECO:0007669"/>
    <property type="project" value="TreeGrafter"/>
</dbReference>
<reference evidence="4" key="1">
    <citation type="journal article" date="2020" name="mSystems">
        <title>Genome- and Community-Level Interaction Insights into Carbon Utilization and Element Cycling Functions of Hydrothermarchaeota in Hydrothermal Sediment.</title>
        <authorList>
            <person name="Zhou Z."/>
            <person name="Liu Y."/>
            <person name="Xu W."/>
            <person name="Pan J."/>
            <person name="Luo Z.H."/>
            <person name="Li M."/>
        </authorList>
    </citation>
    <scope>NUCLEOTIDE SEQUENCE [LARGE SCALE GENOMIC DNA]</scope>
    <source>
        <strain evidence="4">SpSt-265</strain>
        <strain evidence="5">SpSt-465</strain>
    </source>
</reference>
<dbReference type="EMBL" id="DSTU01000006">
    <property type="protein sequence ID" value="HFJ54008.1"/>
    <property type="molecule type" value="Genomic_DNA"/>
</dbReference>
<dbReference type="GO" id="GO:0004588">
    <property type="term" value="F:orotate phosphoribosyltransferase activity"/>
    <property type="evidence" value="ECO:0007669"/>
    <property type="project" value="TreeGrafter"/>
</dbReference>
<dbReference type="Gene3D" id="3.40.50.2020">
    <property type="match status" value="1"/>
</dbReference>
<dbReference type="EMBL" id="DSLG01000002">
    <property type="protein sequence ID" value="HEA86476.1"/>
    <property type="molecule type" value="Genomic_DNA"/>
</dbReference>
<dbReference type="PANTHER" id="PTHR19278:SF9">
    <property type="entry name" value="URIDINE 5'-MONOPHOSPHATE SYNTHASE"/>
    <property type="match status" value="1"/>
</dbReference>
<protein>
    <recommendedName>
        <fullName evidence="3">Phosphoribosyltransferase domain-containing protein</fullName>
    </recommendedName>
</protein>
<comment type="pathway">
    <text evidence="1">Pyrimidine metabolism; UMP biosynthesis via de novo pathway.</text>
</comment>
<proteinExistence type="predicted"/>
<evidence type="ECO:0000313" key="5">
    <source>
        <dbReference type="EMBL" id="HFJ54008.1"/>
    </source>
</evidence>
<dbReference type="SUPFAM" id="SSF53271">
    <property type="entry name" value="PRTase-like"/>
    <property type="match status" value="1"/>
</dbReference>
<comment type="caution">
    <text evidence="4">The sequence shown here is derived from an EMBL/GenBank/DDBJ whole genome shotgun (WGS) entry which is preliminary data.</text>
</comment>
<keyword evidence="2" id="KW-0665">Pyrimidine biosynthesis</keyword>
<evidence type="ECO:0000259" key="3">
    <source>
        <dbReference type="Pfam" id="PF00156"/>
    </source>
</evidence>
<evidence type="ECO:0000313" key="4">
    <source>
        <dbReference type="EMBL" id="HEA86476.1"/>
    </source>
</evidence>
<sequence>MRWSQVPLRELELEDRLVRAVTPYILEFQEVHEMVVDFFRIYQQLVNPKATGVGPPEREANAESYCVSGPQGEVGQFHVIYDLEETRLAIELPAEEASKVYRLLREQRIVVPDLELVRKVMSGNLAETVAAIFWQVGAIKVSLGDLRPLFKVDENRNYSPIYIDVKGISYYPAVLDFVLSASALLVRNLNFDVICGIEAGSIALAAILAQKLNKPMFFARRHLRYPEASPFEGVKQHELFRKRVLLVDDTLVHGWTKTRVVEVIRQWGAQVDACFVIFDRQQGGEEELAHAGVRLYSLTNREAALSEKIPREISCLTDGEYVEVCSYFADPGEWHRRRGLNFTPIMKNLT</sequence>
<accession>A0A7C1NND9</accession>
<dbReference type="AlphaFoldDB" id="A0A7C1NND9"/>